<dbReference type="CDD" id="cd03801">
    <property type="entry name" value="GT4_PimA-like"/>
    <property type="match status" value="1"/>
</dbReference>
<dbReference type="Proteomes" id="UP001500051">
    <property type="component" value="Unassembled WGS sequence"/>
</dbReference>
<organism evidence="5 6">
    <name type="scientific">Microlunatus aurantiacus</name>
    <dbReference type="NCBI Taxonomy" id="446786"/>
    <lineage>
        <taxon>Bacteria</taxon>
        <taxon>Bacillati</taxon>
        <taxon>Actinomycetota</taxon>
        <taxon>Actinomycetes</taxon>
        <taxon>Propionibacteriales</taxon>
        <taxon>Propionibacteriaceae</taxon>
        <taxon>Microlunatus</taxon>
    </lineage>
</organism>
<dbReference type="PANTHER" id="PTHR45947">
    <property type="entry name" value="SULFOQUINOVOSYL TRANSFERASE SQD2"/>
    <property type="match status" value="1"/>
</dbReference>
<protein>
    <recommendedName>
        <fullName evidence="4">Glycosyltransferase subfamily 4-like N-terminal domain-containing protein</fullName>
    </recommendedName>
</protein>
<evidence type="ECO:0000256" key="2">
    <source>
        <dbReference type="ARBA" id="ARBA00022679"/>
    </source>
</evidence>
<dbReference type="EMBL" id="BAAAYX010000003">
    <property type="protein sequence ID" value="GAA3698257.1"/>
    <property type="molecule type" value="Genomic_DNA"/>
</dbReference>
<dbReference type="InterPro" id="IPR028098">
    <property type="entry name" value="Glyco_trans_4-like_N"/>
</dbReference>
<dbReference type="RefSeq" id="WP_344811509.1">
    <property type="nucleotide sequence ID" value="NZ_BAAAYX010000003.1"/>
</dbReference>
<evidence type="ECO:0000313" key="5">
    <source>
        <dbReference type="EMBL" id="GAA3698257.1"/>
    </source>
</evidence>
<gene>
    <name evidence="5" type="ORF">GCM10022204_13170</name>
</gene>
<dbReference type="Pfam" id="PF13692">
    <property type="entry name" value="Glyco_trans_1_4"/>
    <property type="match status" value="1"/>
</dbReference>
<comment type="caution">
    <text evidence="5">The sequence shown here is derived from an EMBL/GenBank/DDBJ whole genome shotgun (WGS) entry which is preliminary data.</text>
</comment>
<evidence type="ECO:0000259" key="4">
    <source>
        <dbReference type="Pfam" id="PF13439"/>
    </source>
</evidence>
<dbReference type="Gene3D" id="3.40.50.2000">
    <property type="entry name" value="Glycogen Phosphorylase B"/>
    <property type="match status" value="2"/>
</dbReference>
<sequence>MSGLRIGLVCPYSFDRPGGVQNHVLGLAEALQGLGHRPAVLAPGDLPALDPELDFTSAGPALPVPYNGSVARVSFGPVTAGRVRRWLRDGDFDLVHLHEPITPSISLQALRLTEVPVVATHHTATPRSRTMQVAGDALRRLIEKIDAGIAVSEPARDVVVRHLGRDPLVIPNGFDHVSFRSTLPSVVRPGPWRGGDRPRITFLGRLDEPRKGLSVLLAALPAIRAAVGDLEVCLAGHGAPPARSALGSDCRVLGGVDETTKRALLAGTDVFVAPQVARESFGIVVLEALAAGAEVVASDLPAFVDLLGVADGAPLGGIFRRGDPGALAHAVVAVLRDGERRQPGAGRRSLRYDWSRVAPEIEQVYLAVAGRPGDGGPARDRPARDRPARDRPDRDRPARDRPDRVRRTWTALDDALIRRARRAIEVSGPDPRDPSADGVHRAARAALAAAADDVPQPHREWAESDLSRRLARADLAELRVDRDRAALARRLHNDAVAASVRTRRPGVAGMRAFEMAES</sequence>
<keyword evidence="1" id="KW-0328">Glycosyltransferase</keyword>
<feature type="region of interest" description="Disordered" evidence="3">
    <location>
        <begin position="368"/>
        <end position="405"/>
    </location>
</feature>
<accession>A0ABP7CYP0</accession>
<keyword evidence="2" id="KW-0808">Transferase</keyword>
<dbReference type="SUPFAM" id="SSF53756">
    <property type="entry name" value="UDP-Glycosyltransferase/glycogen phosphorylase"/>
    <property type="match status" value="1"/>
</dbReference>
<dbReference type="PANTHER" id="PTHR45947:SF3">
    <property type="entry name" value="SULFOQUINOVOSYL TRANSFERASE SQD2"/>
    <property type="match status" value="1"/>
</dbReference>
<dbReference type="Pfam" id="PF13439">
    <property type="entry name" value="Glyco_transf_4"/>
    <property type="match status" value="1"/>
</dbReference>
<feature type="compositionally biased region" description="Basic and acidic residues" evidence="3">
    <location>
        <begin position="377"/>
        <end position="405"/>
    </location>
</feature>
<evidence type="ECO:0000256" key="1">
    <source>
        <dbReference type="ARBA" id="ARBA00022676"/>
    </source>
</evidence>
<feature type="domain" description="Glycosyltransferase subfamily 4-like N-terminal" evidence="4">
    <location>
        <begin position="17"/>
        <end position="176"/>
    </location>
</feature>
<proteinExistence type="predicted"/>
<keyword evidence="6" id="KW-1185">Reference proteome</keyword>
<evidence type="ECO:0000256" key="3">
    <source>
        <dbReference type="SAM" id="MobiDB-lite"/>
    </source>
</evidence>
<reference evidence="6" key="1">
    <citation type="journal article" date="2019" name="Int. J. Syst. Evol. Microbiol.">
        <title>The Global Catalogue of Microorganisms (GCM) 10K type strain sequencing project: providing services to taxonomists for standard genome sequencing and annotation.</title>
        <authorList>
            <consortium name="The Broad Institute Genomics Platform"/>
            <consortium name="The Broad Institute Genome Sequencing Center for Infectious Disease"/>
            <person name="Wu L."/>
            <person name="Ma J."/>
        </authorList>
    </citation>
    <scope>NUCLEOTIDE SEQUENCE [LARGE SCALE GENOMIC DNA]</scope>
    <source>
        <strain evidence="6">JCM 16548</strain>
    </source>
</reference>
<evidence type="ECO:0000313" key="6">
    <source>
        <dbReference type="Proteomes" id="UP001500051"/>
    </source>
</evidence>
<name>A0ABP7CYP0_9ACTN</name>
<dbReference type="InterPro" id="IPR050194">
    <property type="entry name" value="Glycosyltransferase_grp1"/>
</dbReference>